<keyword evidence="3" id="KW-1185">Reference proteome</keyword>
<dbReference type="EMBL" id="UGGV01000001">
    <property type="protein sequence ID" value="STO25709.1"/>
    <property type="molecule type" value="Genomic_DNA"/>
</dbReference>
<evidence type="ECO:0000313" key="4">
    <source>
        <dbReference type="Proteomes" id="UP000254374"/>
    </source>
</evidence>
<evidence type="ECO:0000313" key="3">
    <source>
        <dbReference type="Proteomes" id="UP000186808"/>
    </source>
</evidence>
<gene>
    <name evidence="2" type="ORF">NCTC11401_02551</name>
    <name evidence="1" type="ORF">SAMN05421777_102256</name>
</gene>
<sequence length="228" mass="26124">MDNLVEIPNINNMDSLELSEEDIHTQANKCILEAQYLVFQKLPIIIGQIIDHEVWKEKNYKNFGEYALKQSSCGLSITNNHRLWLLKCAMDIHGQHAVEWGDVLNEVDGSVRTYAKKNKIPIKELDKNLYALDSKHTNPDIEETITYLPSRSKSNDGQLLKLRNKDKETYNKVVQGEVALKDVLPSPAPRKQLAPIESVKNKFKSLSDADREAFLAWIDEQKSSFEEN</sequence>
<dbReference type="EMBL" id="FTNL01000002">
    <property type="protein sequence ID" value="SIQ70466.1"/>
    <property type="molecule type" value="Genomic_DNA"/>
</dbReference>
<evidence type="ECO:0000313" key="2">
    <source>
        <dbReference type="EMBL" id="STO25709.1"/>
    </source>
</evidence>
<name>A0A377GLJ2_9GAMM</name>
<reference evidence="1 3" key="1">
    <citation type="submission" date="2017-01" db="EMBL/GenBank/DDBJ databases">
        <authorList>
            <person name="Varghese N."/>
            <person name="Submissions S."/>
        </authorList>
    </citation>
    <scope>NUCLEOTIDE SEQUENCE [LARGE SCALE GENOMIC DNA]</scope>
    <source>
        <strain evidence="1 3">ATCC 33342</strain>
    </source>
</reference>
<proteinExistence type="predicted"/>
<evidence type="ECO:0000313" key="1">
    <source>
        <dbReference type="EMBL" id="SIQ70466.1"/>
    </source>
</evidence>
<dbReference type="RefSeq" id="WP_172461598.1">
    <property type="nucleotide sequence ID" value="NZ_CAAAIX010000001.1"/>
</dbReference>
<reference evidence="2 4" key="2">
    <citation type="submission" date="2018-06" db="EMBL/GenBank/DDBJ databases">
        <authorList>
            <consortium name="Pathogen Informatics"/>
            <person name="Doyle S."/>
        </authorList>
    </citation>
    <scope>NUCLEOTIDE SEQUENCE [LARGE SCALE GENOMIC DNA]</scope>
    <source>
        <strain evidence="2 4">NCTC11401</strain>
    </source>
</reference>
<accession>A0A377GLJ2</accession>
<protein>
    <submittedName>
        <fullName evidence="2">Uncharacterized protein</fullName>
    </submittedName>
</protein>
<dbReference type="Proteomes" id="UP000254374">
    <property type="component" value="Unassembled WGS sequence"/>
</dbReference>
<dbReference type="AlphaFoldDB" id="A0A377GLJ2"/>
<dbReference type="Proteomes" id="UP000186808">
    <property type="component" value="Unassembled WGS sequence"/>
</dbReference>
<organism evidence="2 4">
    <name type="scientific">Fluoribacter gormanii</name>
    <dbReference type="NCBI Taxonomy" id="464"/>
    <lineage>
        <taxon>Bacteria</taxon>
        <taxon>Pseudomonadati</taxon>
        <taxon>Pseudomonadota</taxon>
        <taxon>Gammaproteobacteria</taxon>
        <taxon>Legionellales</taxon>
        <taxon>Legionellaceae</taxon>
        <taxon>Fluoribacter</taxon>
    </lineage>
</organism>